<feature type="transmembrane region" description="Helical" evidence="1">
    <location>
        <begin position="40"/>
        <end position="63"/>
    </location>
</feature>
<dbReference type="Proteomes" id="UP000238081">
    <property type="component" value="Unassembled WGS sequence"/>
</dbReference>
<name>A0A0A6PU63_CLOBU</name>
<protein>
    <submittedName>
        <fullName evidence="2">Uncharacterized protein</fullName>
    </submittedName>
</protein>
<evidence type="ECO:0000256" key="1">
    <source>
        <dbReference type="SAM" id="Phobius"/>
    </source>
</evidence>
<evidence type="ECO:0000313" key="2">
    <source>
        <dbReference type="EMBL" id="PPV18060.1"/>
    </source>
</evidence>
<dbReference type="AlphaFoldDB" id="A0A0A6PU63"/>
<sequence>MKTFKFIASIFMIFLLLLILCQAMLAIIMLLAGFEHNEKYFILKFSIYIILVIVFLILTVLFINSKKYNTLFYYHINYNLYYFTY</sequence>
<gene>
    <name evidence="2" type="ORF">AWN73_01260</name>
</gene>
<organism evidence="2 3">
    <name type="scientific">Clostridium butyricum</name>
    <dbReference type="NCBI Taxonomy" id="1492"/>
    <lineage>
        <taxon>Bacteria</taxon>
        <taxon>Bacillati</taxon>
        <taxon>Bacillota</taxon>
        <taxon>Clostridia</taxon>
        <taxon>Eubacteriales</taxon>
        <taxon>Clostridiaceae</taxon>
        <taxon>Clostridium</taxon>
    </lineage>
</organism>
<proteinExistence type="predicted"/>
<keyword evidence="1" id="KW-0812">Transmembrane</keyword>
<reference evidence="2 3" key="1">
    <citation type="submission" date="2016-01" db="EMBL/GenBank/DDBJ databases">
        <title>Characterization of the Clostridium difficile lineages that are prevalent in Hong Kong and China.</title>
        <authorList>
            <person name="Kwok J.S.-L."/>
            <person name="Lam W.-Y."/>
            <person name="Ip M."/>
            <person name="Chan T.-F."/>
            <person name="Hawkey P.M."/>
            <person name="Tsui S.K.-W."/>
        </authorList>
    </citation>
    <scope>NUCLEOTIDE SEQUENCE [LARGE SCALE GENOMIC DNA]</scope>
    <source>
        <strain evidence="2 3">300064</strain>
    </source>
</reference>
<comment type="caution">
    <text evidence="2">The sequence shown here is derived from an EMBL/GenBank/DDBJ whole genome shotgun (WGS) entry which is preliminary data.</text>
</comment>
<accession>A0A0A6PU63</accession>
<keyword evidence="1" id="KW-0472">Membrane</keyword>
<evidence type="ECO:0000313" key="3">
    <source>
        <dbReference type="Proteomes" id="UP000238081"/>
    </source>
</evidence>
<dbReference type="EMBL" id="LRDH01000001">
    <property type="protein sequence ID" value="PPV18060.1"/>
    <property type="molecule type" value="Genomic_DNA"/>
</dbReference>
<feature type="transmembrane region" description="Helical" evidence="1">
    <location>
        <begin position="7"/>
        <end position="34"/>
    </location>
</feature>
<keyword evidence="1" id="KW-1133">Transmembrane helix</keyword>